<dbReference type="Gene3D" id="1.10.8.260">
    <property type="entry name" value="HI0933 insert domain-like"/>
    <property type="match status" value="1"/>
</dbReference>
<organism evidence="6 7">
    <name type="scientific">Acetobacter persici</name>
    <dbReference type="NCBI Taxonomy" id="1076596"/>
    <lineage>
        <taxon>Bacteria</taxon>
        <taxon>Pseudomonadati</taxon>
        <taxon>Pseudomonadota</taxon>
        <taxon>Alphaproteobacteria</taxon>
        <taxon>Acetobacterales</taxon>
        <taxon>Acetobacteraceae</taxon>
        <taxon>Acetobacter</taxon>
    </lineage>
</organism>
<dbReference type="SUPFAM" id="SSF51905">
    <property type="entry name" value="FAD/NAD(P)-binding domain"/>
    <property type="match status" value="1"/>
</dbReference>
<feature type="domain" description="RsdA/BaiN/AoA(So)-like insert" evidence="5">
    <location>
        <begin position="213"/>
        <end position="362"/>
    </location>
</feature>
<dbReference type="SUPFAM" id="SSF160996">
    <property type="entry name" value="HI0933 insert domain-like"/>
    <property type="match status" value="1"/>
</dbReference>
<evidence type="ECO:0000259" key="5">
    <source>
        <dbReference type="Pfam" id="PF22780"/>
    </source>
</evidence>
<keyword evidence="3" id="KW-0274">FAD</keyword>
<sequence>MTHLFRVSVIGGGPAGLAAAEVLSAAGCAVQVVEHMPSLGRKMLMAGRGGLNITHSEPPEPFLARYAGAAPWLAPFLAAWSTEDIRQWMAGLGQESFVGSSGRIFPSVMKASPLLRAWLTRLQEQGVTLHPRTRWTGWDAAGHLTFAQSPAKNPSEAGERVSDATGQAQDTSLFAAPDAVILALGGASWPRLGSDGGWVSLLEQRGVAVSALRPSNCGFQVAWSEPVRERFAGTPLKPVALTFAGQTVRGELVVTASGLEGGALYALSAPLREHLARHGAVELLCDLRPDLSVQDLAKRLAAVRPRESLSNKLRKALRLPPVAVALLREAGPVPASMPALAARIKALPVRLTGVEPLARAISTAGGITQAACDNRLMLRAVPGVFAAGEMLDWEAPTGGYLLHACLATGRGAAQGALAWLRETHPERYRMPL</sequence>
<comment type="caution">
    <text evidence="6">The sequence shown here is derived from an EMBL/GenBank/DDBJ whole genome shotgun (WGS) entry which is preliminary data.</text>
</comment>
<dbReference type="NCBIfam" id="TIGR00275">
    <property type="entry name" value="aminoacetone oxidase family FAD-binding enzyme"/>
    <property type="match status" value="1"/>
</dbReference>
<proteinExistence type="predicted"/>
<evidence type="ECO:0000259" key="4">
    <source>
        <dbReference type="Pfam" id="PF03486"/>
    </source>
</evidence>
<dbReference type="Pfam" id="PF03486">
    <property type="entry name" value="HI0933_like"/>
    <property type="match status" value="1"/>
</dbReference>
<gene>
    <name evidence="6" type="ORF">DmAi_12620</name>
</gene>
<evidence type="ECO:0000313" key="6">
    <source>
        <dbReference type="EMBL" id="GFE93203.1"/>
    </source>
</evidence>
<dbReference type="AlphaFoldDB" id="A0A6V8I6K7"/>
<name>A0A6V8I6K7_9PROT</name>
<dbReference type="Gene3D" id="3.50.50.60">
    <property type="entry name" value="FAD/NAD(P)-binding domain"/>
    <property type="match status" value="1"/>
</dbReference>
<evidence type="ECO:0000256" key="2">
    <source>
        <dbReference type="ARBA" id="ARBA00022630"/>
    </source>
</evidence>
<dbReference type="NCBIfam" id="TIGR03862">
    <property type="entry name" value="flavo_PP4765"/>
    <property type="match status" value="1"/>
</dbReference>
<evidence type="ECO:0000313" key="7">
    <source>
        <dbReference type="Proteomes" id="UP000548726"/>
    </source>
</evidence>
<dbReference type="PANTHER" id="PTHR42887">
    <property type="entry name" value="OS12G0638800 PROTEIN"/>
    <property type="match status" value="1"/>
</dbReference>
<evidence type="ECO:0000256" key="1">
    <source>
        <dbReference type="ARBA" id="ARBA00001974"/>
    </source>
</evidence>
<dbReference type="EMBL" id="BLJP01000003">
    <property type="protein sequence ID" value="GFE93203.1"/>
    <property type="molecule type" value="Genomic_DNA"/>
</dbReference>
<dbReference type="InterPro" id="IPR036188">
    <property type="entry name" value="FAD/NAD-bd_sf"/>
</dbReference>
<keyword evidence="7" id="KW-1185">Reference proteome</keyword>
<dbReference type="PANTHER" id="PTHR42887:SF1">
    <property type="entry name" value="BLR3961 PROTEIN"/>
    <property type="match status" value="1"/>
</dbReference>
<dbReference type="Pfam" id="PF22780">
    <property type="entry name" value="HI0933_like_1st"/>
    <property type="match status" value="1"/>
</dbReference>
<comment type="cofactor">
    <cofactor evidence="1">
        <name>FAD</name>
        <dbReference type="ChEBI" id="CHEBI:57692"/>
    </cofactor>
</comment>
<keyword evidence="2" id="KW-0285">Flavoprotein</keyword>
<dbReference type="InterPro" id="IPR022460">
    <property type="entry name" value="Flavoprotein_PP4765"/>
</dbReference>
<dbReference type="InterPro" id="IPR023166">
    <property type="entry name" value="BaiN-like_dom_sf"/>
</dbReference>
<accession>A0A6V8I6K7</accession>
<dbReference type="Gene3D" id="2.40.30.10">
    <property type="entry name" value="Translation factors"/>
    <property type="match status" value="1"/>
</dbReference>
<dbReference type="InterPro" id="IPR057661">
    <property type="entry name" value="RsdA/BaiN/AoA(So)_Rossmann"/>
</dbReference>
<dbReference type="RefSeq" id="WP_202205702.1">
    <property type="nucleotide sequence ID" value="NZ_BLJP01000003.1"/>
</dbReference>
<evidence type="ECO:0000256" key="3">
    <source>
        <dbReference type="ARBA" id="ARBA00022827"/>
    </source>
</evidence>
<dbReference type="PRINTS" id="PR00368">
    <property type="entry name" value="FADPNR"/>
</dbReference>
<dbReference type="InterPro" id="IPR055178">
    <property type="entry name" value="RsdA/BaiN/AoA(So)-like_dom"/>
</dbReference>
<dbReference type="Proteomes" id="UP000548726">
    <property type="component" value="Unassembled WGS sequence"/>
</dbReference>
<feature type="domain" description="RsdA/BaiN/AoA(So)-like Rossmann fold-like" evidence="4">
    <location>
        <begin position="6"/>
        <end position="414"/>
    </location>
</feature>
<reference evidence="6 7" key="1">
    <citation type="journal article" date="2020" name="Cell Rep.">
        <title>Local necrotic cells trigger systemic immune activation via gut microbiome dysbiosis in Drosophila.</title>
        <authorList>
            <person name="Kosakamoto H."/>
            <person name="Yamauchi T."/>
            <person name="Akuzawa-Tokita Y."/>
            <person name="Nishimura K."/>
            <person name="Soga T."/>
            <person name="Murakami T."/>
            <person name="Mori H."/>
            <person name="Yamamoto K."/>
            <person name="Miyazaki R."/>
            <person name="Koto A."/>
            <person name="Miura M."/>
            <person name="Obata F."/>
        </authorList>
    </citation>
    <scope>NUCLEOTIDE SEQUENCE [LARGE SCALE GENOMIC DNA]</scope>
    <source>
        <strain evidence="6 7">Ai</strain>
    </source>
</reference>
<dbReference type="InterPro" id="IPR004792">
    <property type="entry name" value="BaiN-like"/>
</dbReference>
<protein>
    <submittedName>
        <fullName evidence="6">NAD(FAD)-utilizing dehydrogenase</fullName>
    </submittedName>
</protein>